<dbReference type="AlphaFoldDB" id="A0A0E0NBQ4"/>
<dbReference type="EnsemblPlants" id="ORUFI02G08760.1">
    <property type="protein sequence ID" value="ORUFI02G08760.1"/>
    <property type="gene ID" value="ORUFI02G08760"/>
</dbReference>
<accession>A0A0E0NBQ4</accession>
<keyword evidence="2" id="KW-1185">Reference proteome</keyword>
<protein>
    <submittedName>
        <fullName evidence="1">Uncharacterized protein</fullName>
    </submittedName>
</protein>
<reference evidence="2" key="1">
    <citation type="submission" date="2013-06" db="EMBL/GenBank/DDBJ databases">
        <authorList>
            <person name="Zhao Q."/>
        </authorList>
    </citation>
    <scope>NUCLEOTIDE SEQUENCE</scope>
    <source>
        <strain evidence="2">cv. W1943</strain>
    </source>
</reference>
<evidence type="ECO:0000313" key="2">
    <source>
        <dbReference type="Proteomes" id="UP000008022"/>
    </source>
</evidence>
<organism evidence="1 2">
    <name type="scientific">Oryza rufipogon</name>
    <name type="common">Brownbeard rice</name>
    <name type="synonym">Asian wild rice</name>
    <dbReference type="NCBI Taxonomy" id="4529"/>
    <lineage>
        <taxon>Eukaryota</taxon>
        <taxon>Viridiplantae</taxon>
        <taxon>Streptophyta</taxon>
        <taxon>Embryophyta</taxon>
        <taxon>Tracheophyta</taxon>
        <taxon>Spermatophyta</taxon>
        <taxon>Magnoliopsida</taxon>
        <taxon>Liliopsida</taxon>
        <taxon>Poales</taxon>
        <taxon>Poaceae</taxon>
        <taxon>BOP clade</taxon>
        <taxon>Oryzoideae</taxon>
        <taxon>Oryzeae</taxon>
        <taxon>Oryzinae</taxon>
        <taxon>Oryza</taxon>
    </lineage>
</organism>
<dbReference type="Gramene" id="ORUFI02G08760.1">
    <property type="protein sequence ID" value="ORUFI02G08760.1"/>
    <property type="gene ID" value="ORUFI02G08760"/>
</dbReference>
<dbReference type="Proteomes" id="UP000008022">
    <property type="component" value="Unassembled WGS sequence"/>
</dbReference>
<name>A0A0E0NBQ4_ORYRU</name>
<reference evidence="1" key="2">
    <citation type="submission" date="2015-06" db="UniProtKB">
        <authorList>
            <consortium name="EnsemblPlants"/>
        </authorList>
    </citation>
    <scope>IDENTIFICATION</scope>
</reference>
<evidence type="ECO:0000313" key="1">
    <source>
        <dbReference type="EnsemblPlants" id="ORUFI02G08760.1"/>
    </source>
</evidence>
<sequence length="73" mass="8473">MEKRPNRAAAAARRRRWPRPLEHRSFVAPTRVPISFNLLSFHRSAKDTLACCCLLGTWPTPPPDHIQRIRGRM</sequence>
<dbReference type="HOGENOM" id="CLU_2709110_0_0_1"/>
<proteinExistence type="predicted"/>